<comment type="caution">
    <text evidence="7">The sequence shown here is derived from an EMBL/GenBank/DDBJ whole genome shotgun (WGS) entry which is preliminary data.</text>
</comment>
<accession>A0A437RGX2</accession>
<feature type="region of interest" description="Disordered" evidence="6">
    <location>
        <begin position="453"/>
        <end position="474"/>
    </location>
</feature>
<protein>
    <submittedName>
        <fullName evidence="7">DNA cytosine methyltransferase</fullName>
    </submittedName>
</protein>
<dbReference type="EMBL" id="SACR01000003">
    <property type="protein sequence ID" value="RVU46002.1"/>
    <property type="molecule type" value="Genomic_DNA"/>
</dbReference>
<keyword evidence="5" id="KW-0949">S-adenosyl-L-methionine</keyword>
<name>A0A437RGX2_9BURK</name>
<dbReference type="RefSeq" id="WP_128228374.1">
    <property type="nucleotide sequence ID" value="NZ_SACR01000003.1"/>
</dbReference>
<dbReference type="InterPro" id="IPR001525">
    <property type="entry name" value="C5_MeTfrase"/>
</dbReference>
<reference evidence="7 8" key="1">
    <citation type="submission" date="2019-01" db="EMBL/GenBank/DDBJ databases">
        <authorList>
            <person name="Chen W.-M."/>
        </authorList>
    </citation>
    <scope>NUCLEOTIDE SEQUENCE [LARGE SCALE GENOMIC DNA]</scope>
    <source>
        <strain evidence="7 8">KYPY4</strain>
    </source>
</reference>
<evidence type="ECO:0000313" key="8">
    <source>
        <dbReference type="Proteomes" id="UP000285575"/>
    </source>
</evidence>
<dbReference type="GO" id="GO:0003886">
    <property type="term" value="F:DNA (cytosine-5-)-methyltransferase activity"/>
    <property type="evidence" value="ECO:0007669"/>
    <property type="project" value="UniProtKB-EC"/>
</dbReference>
<gene>
    <name evidence="7" type="ORF">EOE66_08990</name>
</gene>
<evidence type="ECO:0000256" key="6">
    <source>
        <dbReference type="SAM" id="MobiDB-lite"/>
    </source>
</evidence>
<comment type="catalytic activity">
    <reaction evidence="4">
        <text>a 2'-deoxycytidine in DNA + S-adenosyl-L-methionine = a 5-methyl-2'-deoxycytidine in DNA + S-adenosyl-L-homocysteine + H(+)</text>
        <dbReference type="Rhea" id="RHEA:13681"/>
        <dbReference type="Rhea" id="RHEA-COMP:11369"/>
        <dbReference type="Rhea" id="RHEA-COMP:11370"/>
        <dbReference type="ChEBI" id="CHEBI:15378"/>
        <dbReference type="ChEBI" id="CHEBI:57856"/>
        <dbReference type="ChEBI" id="CHEBI:59789"/>
        <dbReference type="ChEBI" id="CHEBI:85452"/>
        <dbReference type="ChEBI" id="CHEBI:85454"/>
        <dbReference type="EC" id="2.1.1.37"/>
    </reaction>
</comment>
<organism evidence="7 8">
    <name type="scientific">Rubrivivax rivuli</name>
    <dbReference type="NCBI Taxonomy" id="1862385"/>
    <lineage>
        <taxon>Bacteria</taxon>
        <taxon>Pseudomonadati</taxon>
        <taxon>Pseudomonadota</taxon>
        <taxon>Betaproteobacteria</taxon>
        <taxon>Burkholderiales</taxon>
        <taxon>Sphaerotilaceae</taxon>
        <taxon>Rubrivivax</taxon>
    </lineage>
</organism>
<keyword evidence="3" id="KW-0680">Restriction system</keyword>
<dbReference type="Proteomes" id="UP000285575">
    <property type="component" value="Unassembled WGS sequence"/>
</dbReference>
<dbReference type="GO" id="GO:0009307">
    <property type="term" value="P:DNA restriction-modification system"/>
    <property type="evidence" value="ECO:0007669"/>
    <property type="project" value="UniProtKB-KW"/>
</dbReference>
<feature type="active site" evidence="5">
    <location>
        <position position="212"/>
    </location>
</feature>
<keyword evidence="8" id="KW-1185">Reference proteome</keyword>
<keyword evidence="1 5" id="KW-0489">Methyltransferase</keyword>
<dbReference type="PROSITE" id="PS51679">
    <property type="entry name" value="SAM_MT_C5"/>
    <property type="match status" value="1"/>
</dbReference>
<evidence type="ECO:0000256" key="1">
    <source>
        <dbReference type="ARBA" id="ARBA00022603"/>
    </source>
</evidence>
<proteinExistence type="inferred from homology"/>
<evidence type="ECO:0000256" key="5">
    <source>
        <dbReference type="PROSITE-ProRule" id="PRU01016"/>
    </source>
</evidence>
<evidence type="ECO:0000313" key="7">
    <source>
        <dbReference type="EMBL" id="RVU46002.1"/>
    </source>
</evidence>
<dbReference type="GO" id="GO:0032259">
    <property type="term" value="P:methylation"/>
    <property type="evidence" value="ECO:0007669"/>
    <property type="project" value="UniProtKB-KW"/>
</dbReference>
<dbReference type="Gene3D" id="3.40.50.150">
    <property type="entry name" value="Vaccinia Virus protein VP39"/>
    <property type="match status" value="1"/>
</dbReference>
<comment type="similarity">
    <text evidence="5">Belongs to the class I-like SAM-binding methyltransferase superfamily. C5-methyltransferase family.</text>
</comment>
<dbReference type="OrthoDB" id="5288620at2"/>
<evidence type="ECO:0000256" key="3">
    <source>
        <dbReference type="ARBA" id="ARBA00022747"/>
    </source>
</evidence>
<keyword evidence="2 5" id="KW-0808">Transferase</keyword>
<evidence type="ECO:0000256" key="4">
    <source>
        <dbReference type="ARBA" id="ARBA00047422"/>
    </source>
</evidence>
<dbReference type="SUPFAM" id="SSF53335">
    <property type="entry name" value="S-adenosyl-L-methionine-dependent methyltransferases"/>
    <property type="match status" value="1"/>
</dbReference>
<dbReference type="AlphaFoldDB" id="A0A437RGX2"/>
<evidence type="ECO:0000256" key="2">
    <source>
        <dbReference type="ARBA" id="ARBA00022679"/>
    </source>
</evidence>
<dbReference type="Pfam" id="PF00145">
    <property type="entry name" value="DNA_methylase"/>
    <property type="match status" value="1"/>
</dbReference>
<dbReference type="InterPro" id="IPR029063">
    <property type="entry name" value="SAM-dependent_MTases_sf"/>
</dbReference>
<sequence>MHVLLRHLGEHRGAPRLYLDTTALATAGFTPGVSIDISSGAADEARLTIRVANAGKRKVSRKQRGRQEVPVIDINSQQDLQPFAAAGLVRVVIEPGAVHVLMPASVRKALARSARLAAKLALGQPLRTAGIAFGAGIASGAIHAGLAAGGVSSELALANEICEEYLDIGRQSNPVVATTTTTAAMPMQELAQDEWLLKRTQTVEILEAGIPCSGASRAGAAKRGLTRMEDHPHVGHLIGAALQVIAALQPAILVVENVETYRNTASASILRAWLRDAGYAVAETVLNAMDFGSLEARVRWFLVAYPPELQLDLKDMEPEDTARHCLGDLLEPMDPDDERYRRVDYLKDKQERDAENGKHFSMQLLTPASTLVPVLRKGYHKGGSTDPRLLHPTDPERSRLLTAAEHARIKGISPELVDGVPETTAHQVCGQSVDVRPVKAIGRRIAQALKASGWPGDGVRSVPKQPATGLMAVG</sequence>